<dbReference type="InterPro" id="IPR001128">
    <property type="entry name" value="Cyt_P450"/>
</dbReference>
<dbReference type="PANTHER" id="PTHR24305:SF166">
    <property type="entry name" value="CYTOCHROME P450 12A4, MITOCHONDRIAL-RELATED"/>
    <property type="match status" value="1"/>
</dbReference>
<sequence length="371" mass="41562">MFTTEGEKWKRNRRLGAPAFNDVNSAAMVPDIARVAKKLVRQLNSLSQDGRIVWSPTEWIPLCTLDILCVTSFGNDYNFLNPGIALGHNSREVQRALKDIMVGSGHAFMLSNFPWMTRDRFPWNLNPLIKKLHLGVKRLNELCDEIASRRKAERQARVQATRPDLLDKLLHLDREDLRGNIITFFIAGSDTSAMAVAWCLYYLCLNTCIQAKARAEVDALGRDPETMKNVDELPLVECCVLEALRLQPPAVILFHECITDTSLNGKTIPSGTSVATLLRKAMVEESQGGTTFEPERWLHHGGSAVDRSRARQHLAFGGGPRQCPGQKMAIIEATIIVALILRHFDSLRFKNDPESVRGDLKFTYGPKILSS</sequence>
<evidence type="ECO:0000313" key="6">
    <source>
        <dbReference type="Proteomes" id="UP000541610"/>
    </source>
</evidence>
<gene>
    <name evidence="5" type="ORF">FOZ60_013310</name>
</gene>
<keyword evidence="3 4" id="KW-0408">Iron</keyword>
<dbReference type="PRINTS" id="PR00385">
    <property type="entry name" value="P450"/>
</dbReference>
<evidence type="ECO:0000256" key="1">
    <source>
        <dbReference type="ARBA" id="ARBA00001971"/>
    </source>
</evidence>
<dbReference type="GO" id="GO:0005506">
    <property type="term" value="F:iron ion binding"/>
    <property type="evidence" value="ECO:0007669"/>
    <property type="project" value="InterPro"/>
</dbReference>
<keyword evidence="3 4" id="KW-0479">Metal-binding</keyword>
<comment type="caution">
    <text evidence="5">The sequence shown here is derived from an EMBL/GenBank/DDBJ whole genome shotgun (WGS) entry which is preliminary data.</text>
</comment>
<dbReference type="Proteomes" id="UP000541610">
    <property type="component" value="Unassembled WGS sequence"/>
</dbReference>
<dbReference type="Pfam" id="PF00067">
    <property type="entry name" value="p450"/>
    <property type="match status" value="1"/>
</dbReference>
<evidence type="ECO:0008006" key="7">
    <source>
        <dbReference type="Google" id="ProtNLM"/>
    </source>
</evidence>
<evidence type="ECO:0000313" key="5">
    <source>
        <dbReference type="EMBL" id="KAF4696958.1"/>
    </source>
</evidence>
<protein>
    <recommendedName>
        <fullName evidence="7">Cytochrome P450</fullName>
    </recommendedName>
</protein>
<dbReference type="GO" id="GO:0020037">
    <property type="term" value="F:heme binding"/>
    <property type="evidence" value="ECO:0007669"/>
    <property type="project" value="InterPro"/>
</dbReference>
<dbReference type="GO" id="GO:0004497">
    <property type="term" value="F:monooxygenase activity"/>
    <property type="evidence" value="ECO:0007669"/>
    <property type="project" value="UniProtKB-KW"/>
</dbReference>
<dbReference type="PRINTS" id="PR00463">
    <property type="entry name" value="EP450I"/>
</dbReference>
<accession>A0A7J6PLH2</accession>
<name>A0A7J6PLH2_PEROL</name>
<evidence type="ECO:0000256" key="2">
    <source>
        <dbReference type="ARBA" id="ARBA00010617"/>
    </source>
</evidence>
<dbReference type="InterPro" id="IPR036396">
    <property type="entry name" value="Cyt_P450_sf"/>
</dbReference>
<feature type="binding site" description="axial binding residue" evidence="3">
    <location>
        <position position="323"/>
    </location>
    <ligand>
        <name>heme</name>
        <dbReference type="ChEBI" id="CHEBI:30413"/>
    </ligand>
    <ligandPart>
        <name>Fe</name>
        <dbReference type="ChEBI" id="CHEBI:18248"/>
    </ligandPart>
</feature>
<evidence type="ECO:0000256" key="4">
    <source>
        <dbReference type="RuleBase" id="RU000461"/>
    </source>
</evidence>
<dbReference type="OrthoDB" id="417790at2759"/>
<dbReference type="InterPro" id="IPR050121">
    <property type="entry name" value="Cytochrome_P450_monoxygenase"/>
</dbReference>
<keyword evidence="4" id="KW-0560">Oxidoreductase</keyword>
<dbReference type="CDD" id="cd00302">
    <property type="entry name" value="cytochrome_P450"/>
    <property type="match status" value="1"/>
</dbReference>
<dbReference type="SUPFAM" id="SSF48264">
    <property type="entry name" value="Cytochrome P450"/>
    <property type="match status" value="1"/>
</dbReference>
<dbReference type="InterPro" id="IPR017972">
    <property type="entry name" value="Cyt_P450_CS"/>
</dbReference>
<dbReference type="Gene3D" id="1.10.630.10">
    <property type="entry name" value="Cytochrome P450"/>
    <property type="match status" value="1"/>
</dbReference>
<comment type="cofactor">
    <cofactor evidence="1 3">
        <name>heme</name>
        <dbReference type="ChEBI" id="CHEBI:30413"/>
    </cofactor>
</comment>
<keyword evidence="3 4" id="KW-0349">Heme</keyword>
<dbReference type="EMBL" id="JABANP010000006">
    <property type="protein sequence ID" value="KAF4696958.1"/>
    <property type="molecule type" value="Genomic_DNA"/>
</dbReference>
<dbReference type="InterPro" id="IPR002401">
    <property type="entry name" value="Cyt_P450_E_grp-I"/>
</dbReference>
<dbReference type="AlphaFoldDB" id="A0A7J6PLH2"/>
<organism evidence="5 6">
    <name type="scientific">Perkinsus olseni</name>
    <name type="common">Perkinsus atlanticus</name>
    <dbReference type="NCBI Taxonomy" id="32597"/>
    <lineage>
        <taxon>Eukaryota</taxon>
        <taxon>Sar</taxon>
        <taxon>Alveolata</taxon>
        <taxon>Perkinsozoa</taxon>
        <taxon>Perkinsea</taxon>
        <taxon>Perkinsida</taxon>
        <taxon>Perkinsidae</taxon>
        <taxon>Perkinsus</taxon>
    </lineage>
</organism>
<comment type="similarity">
    <text evidence="2 4">Belongs to the cytochrome P450 family.</text>
</comment>
<proteinExistence type="inferred from homology"/>
<dbReference type="PROSITE" id="PS00086">
    <property type="entry name" value="CYTOCHROME_P450"/>
    <property type="match status" value="1"/>
</dbReference>
<evidence type="ECO:0000256" key="3">
    <source>
        <dbReference type="PIRSR" id="PIRSR602401-1"/>
    </source>
</evidence>
<reference evidence="5 6" key="1">
    <citation type="submission" date="2020-04" db="EMBL/GenBank/DDBJ databases">
        <title>Perkinsus olseni comparative genomics.</title>
        <authorList>
            <person name="Bogema D.R."/>
        </authorList>
    </citation>
    <scope>NUCLEOTIDE SEQUENCE [LARGE SCALE GENOMIC DNA]</scope>
    <source>
        <strain evidence="5">00978-12</strain>
    </source>
</reference>
<keyword evidence="4" id="KW-0503">Monooxygenase</keyword>
<dbReference type="GO" id="GO:0016705">
    <property type="term" value="F:oxidoreductase activity, acting on paired donors, with incorporation or reduction of molecular oxygen"/>
    <property type="evidence" value="ECO:0007669"/>
    <property type="project" value="InterPro"/>
</dbReference>
<dbReference type="PANTHER" id="PTHR24305">
    <property type="entry name" value="CYTOCHROME P450"/>
    <property type="match status" value="1"/>
</dbReference>